<comment type="caution">
    <text evidence="1">The sequence shown here is derived from an EMBL/GenBank/DDBJ whole genome shotgun (WGS) entry which is preliminary data.</text>
</comment>
<evidence type="ECO:0000313" key="1">
    <source>
        <dbReference type="EMBL" id="MDP9820508.1"/>
    </source>
</evidence>
<evidence type="ECO:0000313" key="2">
    <source>
        <dbReference type="Proteomes" id="UP001240447"/>
    </source>
</evidence>
<organism evidence="1 2">
    <name type="scientific">Nocardioides massiliensis</name>
    <dbReference type="NCBI Taxonomy" id="1325935"/>
    <lineage>
        <taxon>Bacteria</taxon>
        <taxon>Bacillati</taxon>
        <taxon>Actinomycetota</taxon>
        <taxon>Actinomycetes</taxon>
        <taxon>Propionibacteriales</taxon>
        <taxon>Nocardioidaceae</taxon>
        <taxon>Nocardioides</taxon>
    </lineage>
</organism>
<accession>A0ABT9NJA9</accession>
<name>A0ABT9NJA9_9ACTN</name>
<gene>
    <name evidence="1" type="ORF">J2S59_000317</name>
</gene>
<sequence length="121" mass="13336">MSAETLREAAERIRSEHVVRTDSMTCQCEDWTDSWFDRSICPEPCGSMHNVCVECSLIQGGCAWDSVGRRDSNRLARSWLAVADWLDDTAGLLEATHPNPACDLRYDGNALAVARAYLGGA</sequence>
<dbReference type="EMBL" id="JAUSQM010000001">
    <property type="protein sequence ID" value="MDP9820508.1"/>
    <property type="molecule type" value="Genomic_DNA"/>
</dbReference>
<proteinExistence type="predicted"/>
<dbReference type="RefSeq" id="WP_068119307.1">
    <property type="nucleotide sequence ID" value="NZ_CCXJ01000178.1"/>
</dbReference>
<protein>
    <submittedName>
        <fullName evidence="1">Uncharacterized protein</fullName>
    </submittedName>
</protein>
<reference evidence="1 2" key="1">
    <citation type="submission" date="2023-07" db="EMBL/GenBank/DDBJ databases">
        <title>Sequencing the genomes of 1000 actinobacteria strains.</title>
        <authorList>
            <person name="Klenk H.-P."/>
        </authorList>
    </citation>
    <scope>NUCLEOTIDE SEQUENCE [LARGE SCALE GENOMIC DNA]</scope>
    <source>
        <strain evidence="1 2">GD13</strain>
    </source>
</reference>
<dbReference type="Proteomes" id="UP001240447">
    <property type="component" value="Unassembled WGS sequence"/>
</dbReference>
<keyword evidence="2" id="KW-1185">Reference proteome</keyword>